<keyword evidence="2" id="KW-1185">Reference proteome</keyword>
<comment type="caution">
    <text evidence="1">The sequence shown here is derived from an EMBL/GenBank/DDBJ whole genome shotgun (WGS) entry which is preliminary data.</text>
</comment>
<proteinExistence type="predicted"/>
<reference evidence="1 2" key="1">
    <citation type="submission" date="2022-07" db="EMBL/GenBank/DDBJ databases">
        <title>Degradation activity of malathion, p-nitrophenol and potential low-temperature adaptation strategy of Rhodococcus sp. FXJ9.536.</title>
        <authorList>
            <person name="Huang J."/>
            <person name="Huang Y."/>
        </authorList>
    </citation>
    <scope>NUCLEOTIDE SEQUENCE [LARGE SCALE GENOMIC DNA]</scope>
    <source>
        <strain evidence="1 2">FXJ9.536</strain>
    </source>
</reference>
<dbReference type="RefSeq" id="WP_255970469.1">
    <property type="nucleotide sequence ID" value="NZ_JANFQF010000012.1"/>
</dbReference>
<dbReference type="InterPro" id="IPR012349">
    <property type="entry name" value="Split_barrel_FMN-bd"/>
</dbReference>
<dbReference type="Gene3D" id="2.30.110.10">
    <property type="entry name" value="Electron Transport, Fmn-binding Protein, Chain A"/>
    <property type="match status" value="1"/>
</dbReference>
<dbReference type="Proteomes" id="UP001524501">
    <property type="component" value="Unassembled WGS sequence"/>
</dbReference>
<protein>
    <submittedName>
        <fullName evidence="1">Nitroreductase family deazaflavin-dependent oxidoreductase</fullName>
    </submittedName>
</protein>
<dbReference type="SUPFAM" id="SSF50475">
    <property type="entry name" value="FMN-binding split barrel"/>
    <property type="match status" value="1"/>
</dbReference>
<dbReference type="InterPro" id="IPR004378">
    <property type="entry name" value="F420H2_quin_Rdtase"/>
</dbReference>
<organism evidence="1 2">
    <name type="scientific">Rhodococcus tibetensis</name>
    <dbReference type="NCBI Taxonomy" id="2965064"/>
    <lineage>
        <taxon>Bacteria</taxon>
        <taxon>Bacillati</taxon>
        <taxon>Actinomycetota</taxon>
        <taxon>Actinomycetes</taxon>
        <taxon>Mycobacteriales</taxon>
        <taxon>Nocardiaceae</taxon>
        <taxon>Rhodococcus</taxon>
    </lineage>
</organism>
<dbReference type="NCBIfam" id="TIGR00026">
    <property type="entry name" value="hi_GC_TIGR00026"/>
    <property type="match status" value="1"/>
</dbReference>
<evidence type="ECO:0000313" key="1">
    <source>
        <dbReference type="EMBL" id="MCQ4120674.1"/>
    </source>
</evidence>
<dbReference type="Pfam" id="PF04075">
    <property type="entry name" value="F420H2_quin_red"/>
    <property type="match status" value="1"/>
</dbReference>
<dbReference type="EMBL" id="JANFQF010000012">
    <property type="protein sequence ID" value="MCQ4120674.1"/>
    <property type="molecule type" value="Genomic_DNA"/>
</dbReference>
<name>A0ABT1QEF8_9NOCA</name>
<accession>A0ABT1QEF8</accession>
<evidence type="ECO:0000313" key="2">
    <source>
        <dbReference type="Proteomes" id="UP001524501"/>
    </source>
</evidence>
<sequence length="138" mass="15419">MADVNTLKWRIITQFQKRVLNPVTTRLPSQTLLETVGRKSGEPRVTPIGGQRTGNQFRLVSEHGEQSNYIRNIRANNAVRLRLHGMWHTGTATVLPDDDAVARLAQLPRLNSAAVRVVGTDLLTVRVDLVDRETSSLQ</sequence>
<gene>
    <name evidence="1" type="ORF">NOF53_16090</name>
</gene>